<feature type="compositionally biased region" description="Pro residues" evidence="1">
    <location>
        <begin position="1"/>
        <end position="11"/>
    </location>
</feature>
<keyword evidence="2" id="KW-1133">Transmembrane helix</keyword>
<keyword evidence="2" id="KW-0472">Membrane</keyword>
<feature type="region of interest" description="Disordered" evidence="1">
    <location>
        <begin position="1"/>
        <end position="52"/>
    </location>
</feature>
<reference evidence="4" key="1">
    <citation type="journal article" date="2019" name="Int. J. Syst. Evol. Microbiol.">
        <title>The Global Catalogue of Microorganisms (GCM) 10K type strain sequencing project: providing services to taxonomists for standard genome sequencing and annotation.</title>
        <authorList>
            <consortium name="The Broad Institute Genomics Platform"/>
            <consortium name="The Broad Institute Genome Sequencing Center for Infectious Disease"/>
            <person name="Wu L."/>
            <person name="Ma J."/>
        </authorList>
    </citation>
    <scope>NUCLEOTIDE SEQUENCE [LARGE SCALE GENOMIC DNA]</scope>
    <source>
        <strain evidence="4">KCTC 12848</strain>
    </source>
</reference>
<evidence type="ECO:0000313" key="4">
    <source>
        <dbReference type="Proteomes" id="UP001595833"/>
    </source>
</evidence>
<accession>A0ABV9XTM8</accession>
<feature type="compositionally biased region" description="Low complexity" evidence="1">
    <location>
        <begin position="26"/>
        <end position="36"/>
    </location>
</feature>
<feature type="compositionally biased region" description="Basic and acidic residues" evidence="1">
    <location>
        <begin position="96"/>
        <end position="127"/>
    </location>
</feature>
<feature type="region of interest" description="Disordered" evidence="1">
    <location>
        <begin position="80"/>
        <end position="127"/>
    </location>
</feature>
<evidence type="ECO:0000313" key="3">
    <source>
        <dbReference type="EMBL" id="MFC5052872.1"/>
    </source>
</evidence>
<feature type="compositionally biased region" description="Basic and acidic residues" evidence="1">
    <location>
        <begin position="80"/>
        <end position="90"/>
    </location>
</feature>
<gene>
    <name evidence="3" type="ORF">ACFPFM_03780</name>
</gene>
<keyword evidence="4" id="KW-1185">Reference proteome</keyword>
<sequence length="127" mass="13866">MSEPPPAPEPRPATGQPPAERPAGEQPTAAQPTAAQPAPPPPPVAPQRRFGRVVRHRATQLVAVGLLGSVLGGGLVALLDRDRHRTDNADRPGASRFDDRGPGRGDFDRRERRDRQEPRERQDRGDR</sequence>
<comment type="caution">
    <text evidence="3">The sequence shown here is derived from an EMBL/GenBank/DDBJ whole genome shotgun (WGS) entry which is preliminary data.</text>
</comment>
<dbReference type="EMBL" id="JBHSJB010000004">
    <property type="protein sequence ID" value="MFC5052872.1"/>
    <property type="molecule type" value="Genomic_DNA"/>
</dbReference>
<proteinExistence type="predicted"/>
<protein>
    <submittedName>
        <fullName evidence="3">Uncharacterized protein</fullName>
    </submittedName>
</protein>
<keyword evidence="2" id="KW-0812">Transmembrane</keyword>
<organism evidence="3 4">
    <name type="scientific">Saccharothrix xinjiangensis</name>
    <dbReference type="NCBI Taxonomy" id="204798"/>
    <lineage>
        <taxon>Bacteria</taxon>
        <taxon>Bacillati</taxon>
        <taxon>Actinomycetota</taxon>
        <taxon>Actinomycetes</taxon>
        <taxon>Pseudonocardiales</taxon>
        <taxon>Pseudonocardiaceae</taxon>
        <taxon>Saccharothrix</taxon>
    </lineage>
</organism>
<evidence type="ECO:0000256" key="2">
    <source>
        <dbReference type="SAM" id="Phobius"/>
    </source>
</evidence>
<name>A0ABV9XTM8_9PSEU</name>
<dbReference type="RefSeq" id="WP_344037897.1">
    <property type="nucleotide sequence ID" value="NZ_BAAAKE010000009.1"/>
</dbReference>
<evidence type="ECO:0000256" key="1">
    <source>
        <dbReference type="SAM" id="MobiDB-lite"/>
    </source>
</evidence>
<dbReference type="Proteomes" id="UP001595833">
    <property type="component" value="Unassembled WGS sequence"/>
</dbReference>
<feature type="transmembrane region" description="Helical" evidence="2">
    <location>
        <begin position="58"/>
        <end position="79"/>
    </location>
</feature>